<evidence type="ECO:0000256" key="4">
    <source>
        <dbReference type="ARBA" id="ARBA00023136"/>
    </source>
</evidence>
<dbReference type="GO" id="GO:0045780">
    <property type="term" value="P:positive regulation of bone resorption"/>
    <property type="evidence" value="ECO:0007669"/>
    <property type="project" value="Ensembl"/>
</dbReference>
<dbReference type="GO" id="GO:2000418">
    <property type="term" value="P:positive regulation of eosinophil migration"/>
    <property type="evidence" value="ECO:0007669"/>
    <property type="project" value="Ensembl"/>
</dbReference>
<dbReference type="FunFam" id="4.10.70.10:FF:000001">
    <property type="entry name" value="Disintegrin and metalloproteinase domain-containing protein 22"/>
    <property type="match status" value="1"/>
</dbReference>
<feature type="disulfide bond" evidence="6">
    <location>
        <begin position="466"/>
        <end position="486"/>
    </location>
</feature>
<gene>
    <name evidence="15" type="primary">ADAM8</name>
</gene>
<dbReference type="GO" id="GO:0007249">
    <property type="term" value="P:canonical NF-kappaB signal transduction"/>
    <property type="evidence" value="ECO:0007669"/>
    <property type="project" value="Ensembl"/>
</dbReference>
<dbReference type="GO" id="GO:0033089">
    <property type="term" value="P:positive regulation of T cell differentiation in thymus"/>
    <property type="evidence" value="ECO:0007669"/>
    <property type="project" value="Ensembl"/>
</dbReference>
<dbReference type="PRINTS" id="PR00289">
    <property type="entry name" value="DISINTEGRIN"/>
</dbReference>
<dbReference type="PROSITE" id="PS01186">
    <property type="entry name" value="EGF_2"/>
    <property type="match status" value="1"/>
</dbReference>
<proteinExistence type="predicted"/>
<dbReference type="GO" id="GO:0032010">
    <property type="term" value="C:phagolysosome"/>
    <property type="evidence" value="ECO:0007669"/>
    <property type="project" value="Ensembl"/>
</dbReference>
<evidence type="ECO:0000259" key="12">
    <source>
        <dbReference type="PROSITE" id="PS50026"/>
    </source>
</evidence>
<keyword evidence="3 10" id="KW-1133">Transmembrane helix</keyword>
<evidence type="ECO:0000256" key="6">
    <source>
        <dbReference type="PROSITE-ProRule" id="PRU00068"/>
    </source>
</evidence>
<dbReference type="InterPro" id="IPR002870">
    <property type="entry name" value="Peptidase_M12B_N"/>
</dbReference>
<evidence type="ECO:0000313" key="16">
    <source>
        <dbReference type="Proteomes" id="UP000233040"/>
    </source>
</evidence>
<dbReference type="Pfam" id="PF01421">
    <property type="entry name" value="Reprolysin"/>
    <property type="match status" value="1"/>
</dbReference>
<dbReference type="GO" id="GO:0009986">
    <property type="term" value="C:cell surface"/>
    <property type="evidence" value="ECO:0007669"/>
    <property type="project" value="Ensembl"/>
</dbReference>
<evidence type="ECO:0000256" key="11">
    <source>
        <dbReference type="SAM" id="SignalP"/>
    </source>
</evidence>
<dbReference type="GO" id="GO:0010718">
    <property type="term" value="P:positive regulation of epithelial to mesenchymal transition"/>
    <property type="evidence" value="ECO:0007669"/>
    <property type="project" value="Ensembl"/>
</dbReference>
<evidence type="ECO:0000256" key="5">
    <source>
        <dbReference type="ARBA" id="ARBA00023157"/>
    </source>
</evidence>
<keyword evidence="2 10" id="KW-0812">Transmembrane</keyword>
<dbReference type="SUPFAM" id="SSF55486">
    <property type="entry name" value="Metalloproteases ('zincins'), catalytic domain"/>
    <property type="match status" value="1"/>
</dbReference>
<feature type="active site" evidence="8">
    <location>
        <position position="335"/>
    </location>
</feature>
<feature type="chain" id="PRO_5014399106" evidence="11">
    <location>
        <begin position="21"/>
        <end position="846"/>
    </location>
</feature>
<evidence type="ECO:0000259" key="14">
    <source>
        <dbReference type="PROSITE" id="PS50215"/>
    </source>
</evidence>
<organism evidence="15 16">
    <name type="scientific">Cebus imitator</name>
    <name type="common">Panamanian white-faced capuchin</name>
    <name type="synonym">Cebus capucinus imitator</name>
    <dbReference type="NCBI Taxonomy" id="2715852"/>
    <lineage>
        <taxon>Eukaryota</taxon>
        <taxon>Metazoa</taxon>
        <taxon>Chordata</taxon>
        <taxon>Craniata</taxon>
        <taxon>Vertebrata</taxon>
        <taxon>Euteleostomi</taxon>
        <taxon>Mammalia</taxon>
        <taxon>Eutheria</taxon>
        <taxon>Euarchontoglires</taxon>
        <taxon>Primates</taxon>
        <taxon>Haplorrhini</taxon>
        <taxon>Platyrrhini</taxon>
        <taxon>Cebidae</taxon>
        <taxon>Cebinae</taxon>
        <taxon>Cebus</taxon>
    </lineage>
</organism>
<keyword evidence="7" id="KW-0245">EGF-like domain</keyword>
<evidence type="ECO:0000256" key="8">
    <source>
        <dbReference type="PROSITE-ProRule" id="PRU00276"/>
    </source>
</evidence>
<dbReference type="Ensembl" id="ENSCCAT00000036615.1">
    <property type="protein sequence ID" value="ENSCCAP00000019137.1"/>
    <property type="gene ID" value="ENSCCAG00000027407.1"/>
</dbReference>
<comment type="subcellular location">
    <subcellularLocation>
        <location evidence="1">Membrane</location>
        <topology evidence="1">Single-pass type I membrane protein</topology>
    </subcellularLocation>
</comment>
<evidence type="ECO:0000256" key="2">
    <source>
        <dbReference type="ARBA" id="ARBA00022692"/>
    </source>
</evidence>
<dbReference type="GO" id="GO:0005509">
    <property type="term" value="F:calcium ion binding"/>
    <property type="evidence" value="ECO:0007669"/>
    <property type="project" value="Ensembl"/>
</dbReference>
<evidence type="ECO:0000259" key="13">
    <source>
        <dbReference type="PROSITE" id="PS50214"/>
    </source>
</evidence>
<feature type="disulfide bond" evidence="7">
    <location>
        <begin position="614"/>
        <end position="624"/>
    </location>
</feature>
<dbReference type="GO" id="GO:0002102">
    <property type="term" value="C:podosome"/>
    <property type="evidence" value="ECO:0007669"/>
    <property type="project" value="Ensembl"/>
</dbReference>
<dbReference type="GO" id="GO:0048247">
    <property type="term" value="P:lymphocyte chemotaxis"/>
    <property type="evidence" value="ECO:0007669"/>
    <property type="project" value="Ensembl"/>
</dbReference>
<dbReference type="AlphaFoldDB" id="A0A2K5QTB2"/>
<dbReference type="InterPro" id="IPR018358">
    <property type="entry name" value="Disintegrin_CS"/>
</dbReference>
<feature type="transmembrane region" description="Helical" evidence="10">
    <location>
        <begin position="655"/>
        <end position="679"/>
    </location>
</feature>
<dbReference type="PANTHER" id="PTHR11905">
    <property type="entry name" value="ADAM A DISINTEGRIN AND METALLOPROTEASE DOMAIN"/>
    <property type="match status" value="1"/>
</dbReference>
<dbReference type="GO" id="GO:2000309">
    <property type="term" value="P:positive regulation of tumor necrosis factor (ligand) superfamily member 11 production"/>
    <property type="evidence" value="ECO:0007669"/>
    <property type="project" value="Ensembl"/>
</dbReference>
<dbReference type="PANTHER" id="PTHR11905:SF20">
    <property type="entry name" value="DISINTEGRIN AND METALLOPROTEINASE DOMAIN-CONTAINING PROTEIN 8"/>
    <property type="match status" value="1"/>
</dbReference>
<evidence type="ECO:0000313" key="15">
    <source>
        <dbReference type="Ensembl" id="ENSCCAP00000019137.1"/>
    </source>
</evidence>
<dbReference type="GO" id="GO:0071133">
    <property type="term" value="C:alpha9-beta1 integrin-ADAM8 complex"/>
    <property type="evidence" value="ECO:0007669"/>
    <property type="project" value="Ensembl"/>
</dbReference>
<dbReference type="Gene3D" id="3.40.390.10">
    <property type="entry name" value="Collagenase (Catalytic Domain)"/>
    <property type="match status" value="1"/>
</dbReference>
<feature type="binding site" evidence="8">
    <location>
        <position position="338"/>
    </location>
    <ligand>
        <name>Zn(2+)</name>
        <dbReference type="ChEBI" id="CHEBI:29105"/>
        <note>catalytic</note>
    </ligand>
</feature>
<dbReference type="GO" id="GO:0098609">
    <property type="term" value="P:cell-cell adhesion"/>
    <property type="evidence" value="ECO:0007669"/>
    <property type="project" value="Ensembl"/>
</dbReference>
<dbReference type="SMART" id="SM00050">
    <property type="entry name" value="DISIN"/>
    <property type="match status" value="1"/>
</dbReference>
<dbReference type="SUPFAM" id="SSF57552">
    <property type="entry name" value="Blood coagulation inhibitor (disintegrin)"/>
    <property type="match status" value="1"/>
</dbReference>
<comment type="caution">
    <text evidence="7">Lacks conserved residue(s) required for the propagation of feature annotation.</text>
</comment>
<dbReference type="GO" id="GO:0032127">
    <property type="term" value="C:dense core granule membrane"/>
    <property type="evidence" value="ECO:0007669"/>
    <property type="project" value="Ensembl"/>
</dbReference>
<dbReference type="GO" id="GO:0070245">
    <property type="term" value="P:positive regulation of thymocyte apoptotic process"/>
    <property type="evidence" value="ECO:0007669"/>
    <property type="project" value="Ensembl"/>
</dbReference>
<accession>A0A2K5QTB2</accession>
<dbReference type="Gene3D" id="4.10.70.10">
    <property type="entry name" value="Disintegrin domain"/>
    <property type="match status" value="1"/>
</dbReference>
<feature type="domain" description="EGF-like" evidence="12">
    <location>
        <begin position="610"/>
        <end position="642"/>
    </location>
</feature>
<dbReference type="GO" id="GO:0032813">
    <property type="term" value="F:tumor necrosis factor receptor superfamily binding"/>
    <property type="evidence" value="ECO:0007669"/>
    <property type="project" value="Ensembl"/>
</dbReference>
<dbReference type="GO" id="GO:2000391">
    <property type="term" value="P:positive regulation of neutrophil extravasation"/>
    <property type="evidence" value="ECO:0007669"/>
    <property type="project" value="Ensembl"/>
</dbReference>
<dbReference type="GO" id="GO:0050839">
    <property type="term" value="F:cell adhesion molecule binding"/>
    <property type="evidence" value="ECO:0007669"/>
    <property type="project" value="Ensembl"/>
</dbReference>
<dbReference type="GO" id="GO:0051897">
    <property type="term" value="P:positive regulation of phosphatidylinositol 3-kinase/protein kinase B signal transduction"/>
    <property type="evidence" value="ECO:0007669"/>
    <property type="project" value="Ensembl"/>
</dbReference>
<keyword evidence="16" id="KW-1185">Reference proteome</keyword>
<dbReference type="GO" id="GO:0006508">
    <property type="term" value="P:proteolysis"/>
    <property type="evidence" value="ECO:0007669"/>
    <property type="project" value="InterPro"/>
</dbReference>
<dbReference type="GO" id="GO:0071456">
    <property type="term" value="P:cellular response to hypoxia"/>
    <property type="evidence" value="ECO:0007669"/>
    <property type="project" value="Ensembl"/>
</dbReference>
<keyword evidence="8" id="KW-0862">Zinc</keyword>
<dbReference type="InterPro" id="IPR006586">
    <property type="entry name" value="ADAM_Cys-rich"/>
</dbReference>
<dbReference type="InterPro" id="IPR024079">
    <property type="entry name" value="MetalloPept_cat_dom_sf"/>
</dbReference>
<dbReference type="InterPro" id="IPR036436">
    <property type="entry name" value="Disintegrin_dom_sf"/>
</dbReference>
<dbReference type="GO" id="GO:0000902">
    <property type="term" value="P:cell morphogenesis"/>
    <property type="evidence" value="ECO:0007669"/>
    <property type="project" value="Ensembl"/>
</dbReference>
<dbReference type="Pfam" id="PF00200">
    <property type="entry name" value="Disintegrin"/>
    <property type="match status" value="1"/>
</dbReference>
<dbReference type="GO" id="GO:0004222">
    <property type="term" value="F:metalloendopeptidase activity"/>
    <property type="evidence" value="ECO:0007669"/>
    <property type="project" value="InterPro"/>
</dbReference>
<dbReference type="CDD" id="cd04269">
    <property type="entry name" value="ZnMc_adamalysin_II_like"/>
    <property type="match status" value="1"/>
</dbReference>
<dbReference type="GO" id="GO:0043410">
    <property type="term" value="P:positive regulation of MAPK cascade"/>
    <property type="evidence" value="ECO:0007669"/>
    <property type="project" value="Ensembl"/>
</dbReference>
<dbReference type="GO" id="GO:0023061">
    <property type="term" value="P:signal release"/>
    <property type="evidence" value="ECO:0007669"/>
    <property type="project" value="Ensembl"/>
</dbReference>
<evidence type="ECO:0000256" key="7">
    <source>
        <dbReference type="PROSITE-ProRule" id="PRU00076"/>
    </source>
</evidence>
<dbReference type="GO" id="GO:0051044">
    <property type="term" value="P:positive regulation of membrane protein ectodomain proteolysis"/>
    <property type="evidence" value="ECO:0007669"/>
    <property type="project" value="Ensembl"/>
</dbReference>
<keyword evidence="8" id="KW-0479">Metal-binding</keyword>
<reference evidence="15" key="1">
    <citation type="submission" date="2025-08" db="UniProtKB">
        <authorList>
            <consortium name="Ensembl"/>
        </authorList>
    </citation>
    <scope>IDENTIFICATION</scope>
</reference>
<dbReference type="GeneTree" id="ENSGT00940000158585"/>
<evidence type="ECO:0000256" key="9">
    <source>
        <dbReference type="SAM" id="MobiDB-lite"/>
    </source>
</evidence>
<reference evidence="15" key="2">
    <citation type="submission" date="2025-09" db="UniProtKB">
        <authorList>
            <consortium name="Ensembl"/>
        </authorList>
    </citation>
    <scope>IDENTIFICATION</scope>
</reference>
<feature type="binding site" evidence="8">
    <location>
        <position position="334"/>
    </location>
    <ligand>
        <name>Zn(2+)</name>
        <dbReference type="ChEBI" id="CHEBI:29105"/>
        <note>catalytic</note>
    </ligand>
</feature>
<dbReference type="InterPro" id="IPR001590">
    <property type="entry name" value="Peptidase_M12B"/>
</dbReference>
<name>A0A2K5QTB2_CEBIM</name>
<dbReference type="InterPro" id="IPR034027">
    <property type="entry name" value="Reprolysin_adamalysin"/>
</dbReference>
<dbReference type="InterPro" id="IPR000742">
    <property type="entry name" value="EGF"/>
</dbReference>
<dbReference type="PROSITE" id="PS00427">
    <property type="entry name" value="DISINTEGRIN_1"/>
    <property type="match status" value="1"/>
</dbReference>
<dbReference type="GO" id="GO:0001525">
    <property type="term" value="P:angiogenesis"/>
    <property type="evidence" value="ECO:0007669"/>
    <property type="project" value="Ensembl"/>
</dbReference>
<feature type="region of interest" description="Disordered" evidence="9">
    <location>
        <begin position="714"/>
        <end position="757"/>
    </location>
</feature>
<dbReference type="GO" id="GO:0045089">
    <property type="term" value="P:positive regulation of innate immune response"/>
    <property type="evidence" value="ECO:0007669"/>
    <property type="project" value="Ensembl"/>
</dbReference>
<evidence type="ECO:0000256" key="3">
    <source>
        <dbReference type="ARBA" id="ARBA00022989"/>
    </source>
</evidence>
<dbReference type="FunFam" id="3.40.390.10:FF:000002">
    <property type="entry name" value="Disintegrin and metalloproteinase domain-containing protein 22"/>
    <property type="match status" value="1"/>
</dbReference>
<dbReference type="PROSITE" id="PS50214">
    <property type="entry name" value="DISINTEGRIN_2"/>
    <property type="match status" value="1"/>
</dbReference>
<keyword evidence="11" id="KW-0732">Signal</keyword>
<feature type="compositionally biased region" description="Low complexity" evidence="9">
    <location>
        <begin position="790"/>
        <end position="799"/>
    </location>
</feature>
<dbReference type="GO" id="GO:0043524">
    <property type="term" value="P:negative regulation of neuron apoptotic process"/>
    <property type="evidence" value="ECO:0007669"/>
    <property type="project" value="Ensembl"/>
</dbReference>
<dbReference type="Pfam" id="PF08516">
    <property type="entry name" value="ADAM_CR"/>
    <property type="match status" value="1"/>
</dbReference>
<dbReference type="OMA" id="HGQDHCL"/>
<dbReference type="GO" id="GO:0002523">
    <property type="term" value="P:leukocyte migration involved in inflammatory response"/>
    <property type="evidence" value="ECO:0007669"/>
    <property type="project" value="Ensembl"/>
</dbReference>
<feature type="disulfide bond" evidence="7">
    <location>
        <begin position="632"/>
        <end position="641"/>
    </location>
</feature>
<dbReference type="GO" id="GO:0034987">
    <property type="term" value="F:immunoglobulin receptor binding"/>
    <property type="evidence" value="ECO:0007669"/>
    <property type="project" value="Ensembl"/>
</dbReference>
<dbReference type="InterPro" id="IPR001762">
    <property type="entry name" value="Disintegrin_dom"/>
</dbReference>
<dbReference type="STRING" id="9516.ENSCCAP00000019137"/>
<evidence type="ECO:0000256" key="1">
    <source>
        <dbReference type="ARBA" id="ARBA00004479"/>
    </source>
</evidence>
<sequence length="846" mass="91574">MRGLGLWLLGALGLPAMAPSRPWAPLEQYEVVLPRRLPGPRARRALPSHSGLYPERVSYVLAAAGHSFTLHLRKNRDLLGSGYTETYTAANGSEVTEQPRGQDLCFYQGHVEGHADSAASISTCLGLRGFFQVGSDLHLIEPLDEGGEGGRHAMYPAEQLLQTAGTCGVSNDTLGRLLGPRTAAVFRSWPGGPPSFRGTRYVELYVVTDNAEFQQVGSEAAVRHRVLEVVNHVDKLYQKLNIRVVLVGLEIWNGQDRFHVSPNFSVTLENLLAWRAQGLTRRRPHDNVQLITAVDFTGDTVGFARVSAMCSHSSGAVNQDHSKNPVGVACTMAHEMGHNLGMDHDEQVHGCHCREPSEGIRCIMAGRISPRFPRMFSDCSQAYLESFLGQPQSTCLANAPDLSLLVGGPVCGNLFVERGEQCDCGPPEECRNRCCNSTTCQLVQGAQCAHGTCCQECRVKLAGELCRPQKDTCDLEEFCDGRHPECPEDAFQENGTPCFGGYCYNGTCPTLAQRCQALWGPGGHAAKESCFLYDVSPNCRSSRNRADMCGTLQCQGGQHPPGRSSCILNDVCRALTTEGGVAYEPVPEGTRCGPEKVCWKGRCQDLHVYRSRNCSAQCHNHGVCNHKQECHCHAGWAPPHCAELLTEAHTASESLPVVLVVVLVLLAVVVVTLVGGVIYRKARSRVESRSAAPKTTMGRSNPLFHQASRSVLAKGGAPAPTRVPHEQVPTTHLGQPAGHPASSMALKRPPPAPPAAVSSTPFPVPVYTQLPPKQVVRPTFTPPVPPVKPGAGTAKPGAAEVRPQHTPGGVRWGAWPPTGSPWHCPGGWGFSNYLWIHLPHGARERR</sequence>
<feature type="signal peptide" evidence="11">
    <location>
        <begin position="1"/>
        <end position="20"/>
    </location>
</feature>
<dbReference type="Pfam" id="PF01562">
    <property type="entry name" value="Pep_M12B_propep"/>
    <property type="match status" value="1"/>
</dbReference>
<keyword evidence="4 10" id="KW-0472">Membrane</keyword>
<feature type="domain" description="Peptidase M12B" evidence="14">
    <location>
        <begin position="200"/>
        <end position="400"/>
    </location>
</feature>
<dbReference type="GO" id="GO:2000415">
    <property type="term" value="P:positive regulation of fibronectin-dependent thymocyte migration"/>
    <property type="evidence" value="ECO:0007669"/>
    <property type="project" value="Ensembl"/>
</dbReference>
<dbReference type="Proteomes" id="UP000233040">
    <property type="component" value="Unassembled WGS sequence"/>
</dbReference>
<dbReference type="GO" id="GO:0002675">
    <property type="term" value="P:positive regulation of acute inflammatory response"/>
    <property type="evidence" value="ECO:0007669"/>
    <property type="project" value="Ensembl"/>
</dbReference>
<dbReference type="GO" id="GO:0070820">
    <property type="term" value="C:tertiary granule"/>
    <property type="evidence" value="ECO:0007669"/>
    <property type="project" value="Ensembl"/>
</dbReference>
<dbReference type="PROSITE" id="PS50215">
    <property type="entry name" value="ADAM_MEPRO"/>
    <property type="match status" value="1"/>
</dbReference>
<dbReference type="GO" id="GO:0042581">
    <property type="term" value="C:specific granule"/>
    <property type="evidence" value="ECO:0007669"/>
    <property type="project" value="Ensembl"/>
</dbReference>
<feature type="binding site" evidence="8">
    <location>
        <position position="344"/>
    </location>
    <ligand>
        <name>Zn(2+)</name>
        <dbReference type="ChEBI" id="CHEBI:29105"/>
        <note>catalytic</note>
    </ligand>
</feature>
<protein>
    <submittedName>
        <fullName evidence="15">ADAM metallopeptidase domain 8</fullName>
    </submittedName>
</protein>
<dbReference type="PROSITE" id="PS50026">
    <property type="entry name" value="EGF_3"/>
    <property type="match status" value="1"/>
</dbReference>
<feature type="domain" description="Disintegrin" evidence="13">
    <location>
        <begin position="408"/>
        <end position="494"/>
    </location>
</feature>
<dbReference type="SMART" id="SM00608">
    <property type="entry name" value="ACR"/>
    <property type="match status" value="1"/>
</dbReference>
<feature type="region of interest" description="Disordered" evidence="9">
    <location>
        <begin position="790"/>
        <end position="809"/>
    </location>
</feature>
<keyword evidence="5 7" id="KW-1015">Disulfide bond</keyword>
<dbReference type="GO" id="GO:0008270">
    <property type="term" value="F:zinc ion binding"/>
    <property type="evidence" value="ECO:0007669"/>
    <property type="project" value="Ensembl"/>
</dbReference>
<evidence type="ECO:0000256" key="10">
    <source>
        <dbReference type="SAM" id="Phobius"/>
    </source>
</evidence>